<feature type="domain" description="Heparinase II/III-like C-terminal" evidence="4">
    <location>
        <begin position="597"/>
        <end position="776"/>
    </location>
</feature>
<gene>
    <name evidence="5" type="ORF">CC85DRAFT_331719</name>
</gene>
<evidence type="ECO:0000259" key="4">
    <source>
        <dbReference type="Pfam" id="PF07940"/>
    </source>
</evidence>
<sequence>MSGARYHQAPYSDNNNNNYGNSYSPSPQPYSDGQGYSDSTAGLRGNEYPMNSANPYAASASHPQRAPKKRKLLWWIVGAIILVCIIVGAVLGGVLGSRAGKNNDGNKGSANGGGAAATGAPGTAGNTAFATGTKGAEGGNTALPSMLSYWATNMAAQTASGVNGQVYMAVATDTNMLPAYVTGTATAGYSAPSKDAQPGTNGAWPSDNSSPSSSSPRSHPRIIAPQYKWDALNNGLINGDPYLSHWHKIIIENATATLNEPPTPYVPDGGLTGSGVLDVAREVKVKIKNLAYAYRTTGETKFVDRAWLELRTASGNNPDVSFGNGTSAWNGEGHFLDLAEFTSAFAIGYDWLFDVWTAEQKSTIRTAIFTMGLQYGVNALTGTNGGGGYNWWTGVDPGLNTQVIDGNWNCVNNAGLTLGALAVMDEDQNGMAAEILRLAVPGARANCFQGAYSDGTWAETPNYWYFGTTGAAEMVSALQTALGGDNGVSLATSNPGFNLTSLAHMYVTGMTAKFEYGDHGPNKYSATANSLFLWSQVFSEPRYALYQRDQYDASEPFSMFWYDPTVEGAWWANLPIDRHFDDKKGEWAAARSSWSDNSGTYWAIKAGTLLNHQTHGDLDLGTFVLDAMGYRWAGELGSDQYLGTGYFSSEAQDSPRWNYYRKRTEGQNTIVIGNANQLVSAAAPPTTYGSSGTAQGVAPYLSLDTSDTAFFTLDMSAAYGTGASVKRGIRFVNGRKQILLQDEVTGPSGSGIMWRMHTNATVETQGTSATLTSPDGKTCKVDIINGEGSFTTMQPVRLSGTAPADEMPNPGVTVLAINNAAGGSLNVDVLFTPQWPGESNYVTPSHVALDSWSLTSHN</sequence>
<reference evidence="5 6" key="1">
    <citation type="submission" date="2015-03" db="EMBL/GenBank/DDBJ databases">
        <title>Genomics and transcriptomics of the oil-accumulating basidiomycete yeast T. oleaginosus allow insights into substrate utilization and the diverse evolutionary trajectories of mating systems in fungi.</title>
        <authorList>
            <consortium name="DOE Joint Genome Institute"/>
            <person name="Kourist R."/>
            <person name="Kracht O."/>
            <person name="Bracharz F."/>
            <person name="Lipzen A."/>
            <person name="Nolan M."/>
            <person name="Ohm R."/>
            <person name="Grigoriev I."/>
            <person name="Sun S."/>
            <person name="Heitman J."/>
            <person name="Bruck T."/>
            <person name="Nowrousian M."/>
        </authorList>
    </citation>
    <scope>NUCLEOTIDE SEQUENCE [LARGE SCALE GENOMIC DNA]</scope>
    <source>
        <strain evidence="5 6">IBC0246</strain>
    </source>
</reference>
<dbReference type="InterPro" id="IPR012480">
    <property type="entry name" value="Hepar_II_III_C"/>
</dbReference>
<dbReference type="GO" id="GO:0016829">
    <property type="term" value="F:lyase activity"/>
    <property type="evidence" value="ECO:0007669"/>
    <property type="project" value="InterPro"/>
</dbReference>
<feature type="transmembrane region" description="Helical" evidence="3">
    <location>
        <begin position="72"/>
        <end position="95"/>
    </location>
</feature>
<proteinExistence type="predicted"/>
<keyword evidence="3" id="KW-1133">Transmembrane helix</keyword>
<dbReference type="GeneID" id="28987692"/>
<dbReference type="InterPro" id="IPR008929">
    <property type="entry name" value="Chondroitin_lyas"/>
</dbReference>
<evidence type="ECO:0000256" key="2">
    <source>
        <dbReference type="SAM" id="MobiDB-lite"/>
    </source>
</evidence>
<dbReference type="RefSeq" id="XP_018274795.1">
    <property type="nucleotide sequence ID" value="XM_018427089.1"/>
</dbReference>
<dbReference type="SUPFAM" id="SSF48230">
    <property type="entry name" value="Chondroitin AC/alginate lyase"/>
    <property type="match status" value="1"/>
</dbReference>
<evidence type="ECO:0000256" key="1">
    <source>
        <dbReference type="ARBA" id="ARBA00004196"/>
    </source>
</evidence>
<feature type="region of interest" description="Disordered" evidence="2">
    <location>
        <begin position="190"/>
        <end position="220"/>
    </location>
</feature>
<dbReference type="Proteomes" id="UP000053611">
    <property type="component" value="Unassembled WGS sequence"/>
</dbReference>
<feature type="region of interest" description="Disordered" evidence="2">
    <location>
        <begin position="1"/>
        <end position="48"/>
    </location>
</feature>
<protein>
    <recommendedName>
        <fullName evidence="4">Heparinase II/III-like C-terminal domain-containing protein</fullName>
    </recommendedName>
</protein>
<comment type="subcellular location">
    <subcellularLocation>
        <location evidence="1">Cell envelope</location>
    </subcellularLocation>
</comment>
<feature type="compositionally biased region" description="Low complexity" evidence="2">
    <location>
        <begin position="10"/>
        <end position="34"/>
    </location>
</feature>
<name>A0A0J1ASH7_9TREE</name>
<dbReference type="STRING" id="879819.A0A0J1ASH7"/>
<accession>A0A0J1ASH7</accession>
<evidence type="ECO:0000313" key="5">
    <source>
        <dbReference type="EMBL" id="KLT38304.1"/>
    </source>
</evidence>
<feature type="compositionally biased region" description="Low complexity" evidence="2">
    <location>
        <begin position="205"/>
        <end position="217"/>
    </location>
</feature>
<dbReference type="Pfam" id="PF07940">
    <property type="entry name" value="Hepar_II_III_C"/>
    <property type="match status" value="1"/>
</dbReference>
<keyword evidence="3" id="KW-0472">Membrane</keyword>
<evidence type="ECO:0000256" key="3">
    <source>
        <dbReference type="SAM" id="Phobius"/>
    </source>
</evidence>
<dbReference type="OrthoDB" id="3476529at2759"/>
<keyword evidence="3" id="KW-0812">Transmembrane</keyword>
<dbReference type="Gene3D" id="2.70.98.70">
    <property type="match status" value="1"/>
</dbReference>
<dbReference type="PANTHER" id="PTHR38045:SF1">
    <property type="entry name" value="HEPARINASE II_III-LIKE PROTEIN"/>
    <property type="match status" value="1"/>
</dbReference>
<keyword evidence="6" id="KW-1185">Reference proteome</keyword>
<dbReference type="PANTHER" id="PTHR38045">
    <property type="entry name" value="CHROMOSOME 1, WHOLE GENOME SHOTGUN SEQUENCE"/>
    <property type="match status" value="1"/>
</dbReference>
<dbReference type="EMBL" id="KQ087327">
    <property type="protein sequence ID" value="KLT38304.1"/>
    <property type="molecule type" value="Genomic_DNA"/>
</dbReference>
<organism evidence="5 6">
    <name type="scientific">Cutaneotrichosporon oleaginosum</name>
    <dbReference type="NCBI Taxonomy" id="879819"/>
    <lineage>
        <taxon>Eukaryota</taxon>
        <taxon>Fungi</taxon>
        <taxon>Dikarya</taxon>
        <taxon>Basidiomycota</taxon>
        <taxon>Agaricomycotina</taxon>
        <taxon>Tremellomycetes</taxon>
        <taxon>Trichosporonales</taxon>
        <taxon>Trichosporonaceae</taxon>
        <taxon>Cutaneotrichosporon</taxon>
    </lineage>
</organism>
<evidence type="ECO:0000313" key="6">
    <source>
        <dbReference type="Proteomes" id="UP000053611"/>
    </source>
</evidence>
<dbReference type="Gene3D" id="1.50.10.100">
    <property type="entry name" value="Chondroitin AC/alginate lyase"/>
    <property type="match status" value="1"/>
</dbReference>
<dbReference type="AlphaFoldDB" id="A0A0J1ASH7"/>